<dbReference type="Proteomes" id="UP000824782">
    <property type="component" value="Unassembled WGS sequence"/>
</dbReference>
<gene>
    <name evidence="5" type="ORF">GDO81_006335</name>
</gene>
<dbReference type="PANTHER" id="PTHR45656:SF15">
    <property type="entry name" value="SUSHI DOMAIN-CONTAINING PROTEIN"/>
    <property type="match status" value="1"/>
</dbReference>
<organism evidence="5 6">
    <name type="scientific">Engystomops pustulosus</name>
    <name type="common">Tungara frog</name>
    <name type="synonym">Physalaemus pustulosus</name>
    <dbReference type="NCBI Taxonomy" id="76066"/>
    <lineage>
        <taxon>Eukaryota</taxon>
        <taxon>Metazoa</taxon>
        <taxon>Chordata</taxon>
        <taxon>Craniata</taxon>
        <taxon>Vertebrata</taxon>
        <taxon>Euteleostomi</taxon>
        <taxon>Amphibia</taxon>
        <taxon>Batrachia</taxon>
        <taxon>Anura</taxon>
        <taxon>Neobatrachia</taxon>
        <taxon>Hyloidea</taxon>
        <taxon>Leptodactylidae</taxon>
        <taxon>Leiuperinae</taxon>
        <taxon>Engystomops</taxon>
    </lineage>
</organism>
<dbReference type="InterPro" id="IPR051277">
    <property type="entry name" value="SEZ6_CSMD_C4BPB_Regulators"/>
</dbReference>
<dbReference type="Pfam" id="PF00084">
    <property type="entry name" value="Sushi"/>
    <property type="match status" value="6"/>
</dbReference>
<dbReference type="EMBL" id="WNYA01000002">
    <property type="protein sequence ID" value="KAG8589288.1"/>
    <property type="molecule type" value="Genomic_DNA"/>
</dbReference>
<evidence type="ECO:0000256" key="3">
    <source>
        <dbReference type="PROSITE-ProRule" id="PRU00302"/>
    </source>
</evidence>
<dbReference type="PANTHER" id="PTHR45656">
    <property type="entry name" value="PROTEIN CBR-CLEC-78"/>
    <property type="match status" value="1"/>
</dbReference>
<keyword evidence="6" id="KW-1185">Reference proteome</keyword>
<dbReference type="PROSITE" id="PS50923">
    <property type="entry name" value="SUSHI"/>
    <property type="match status" value="6"/>
</dbReference>
<feature type="disulfide bond" evidence="3">
    <location>
        <begin position="430"/>
        <end position="457"/>
    </location>
</feature>
<keyword evidence="1" id="KW-0677">Repeat</keyword>
<dbReference type="InterPro" id="IPR000436">
    <property type="entry name" value="Sushi_SCR_CCP_dom"/>
</dbReference>
<dbReference type="CDD" id="cd00033">
    <property type="entry name" value="CCP"/>
    <property type="match status" value="6"/>
</dbReference>
<keyword evidence="3" id="KW-0768">Sushi</keyword>
<dbReference type="InterPro" id="IPR035976">
    <property type="entry name" value="Sushi/SCR/CCP_sf"/>
</dbReference>
<evidence type="ECO:0000259" key="4">
    <source>
        <dbReference type="PROSITE" id="PS50923"/>
    </source>
</evidence>
<sequence length="460" mass="51163">MGHIYLPGPVAIPDPDGWTKMKSGAIHQHQAPEILHLSLPRCDLPEFTFFFPVFVPTTGQELSRELPKKKMSYTRITHWNCVRIMIYSTLAATIYSACPDPPFVSNAVANLDKVIYNIGDKVTYSCSPDYKLIPSLNNVATCGPDETWSTISEDICKRDCEFPDLLENGNVEFSDTVVGSKATYKCGERYILLGNSIRYCLDDGKWNGSVPTCERTCPEPPNLQFAISNLTTNKSVLYYPQSTKVSYTCISGFISNNLLPSFTTCQSDFTWSTISEFCTRVSCGPPGTVENGNVKYVDDKFQSKALFSCNEGYKLVGDTYRECTEDGIWSGDVPTCHRSCPDPPAISFAQIIEMPDNKYFPVGMILTYKCLSGYIYNLFVSPTIQCLEGFTWSILTDFCKKVICGEPEQIKNGKVQITGIDFGSKALYSCNAGYIISGNLTRKCTEDGVWEGRPPTCHSP</sequence>
<reference evidence="5" key="1">
    <citation type="thesis" date="2020" institute="ProQuest LLC" country="789 East Eisenhower Parkway, Ann Arbor, MI, USA">
        <title>Comparative Genomics and Chromosome Evolution.</title>
        <authorList>
            <person name="Mudd A.B."/>
        </authorList>
    </citation>
    <scope>NUCLEOTIDE SEQUENCE</scope>
    <source>
        <strain evidence="5">237g6f4</strain>
        <tissue evidence="5">Blood</tissue>
    </source>
</reference>
<keyword evidence="2 3" id="KW-1015">Disulfide bond</keyword>
<evidence type="ECO:0000313" key="5">
    <source>
        <dbReference type="EMBL" id="KAG8589288.1"/>
    </source>
</evidence>
<evidence type="ECO:0000256" key="2">
    <source>
        <dbReference type="ARBA" id="ARBA00023157"/>
    </source>
</evidence>
<feature type="domain" description="Sushi" evidence="4">
    <location>
        <begin position="339"/>
        <end position="401"/>
    </location>
</feature>
<feature type="domain" description="Sushi" evidence="4">
    <location>
        <begin position="402"/>
        <end position="459"/>
    </location>
</feature>
<dbReference type="SUPFAM" id="SSF57535">
    <property type="entry name" value="Complement control module/SCR domain"/>
    <property type="match status" value="6"/>
</dbReference>
<dbReference type="SMART" id="SM00032">
    <property type="entry name" value="CCP"/>
    <property type="match status" value="6"/>
</dbReference>
<comment type="caution">
    <text evidence="3">Lacks conserved residue(s) required for the propagation of feature annotation.</text>
</comment>
<feature type="disulfide bond" evidence="3">
    <location>
        <begin position="309"/>
        <end position="336"/>
    </location>
</feature>
<evidence type="ECO:0000256" key="1">
    <source>
        <dbReference type="ARBA" id="ARBA00022737"/>
    </source>
</evidence>
<proteinExistence type="predicted"/>
<protein>
    <recommendedName>
        <fullName evidence="4">Sushi domain-containing protein</fullName>
    </recommendedName>
</protein>
<feature type="domain" description="Sushi" evidence="4">
    <location>
        <begin position="96"/>
        <end position="157"/>
    </location>
</feature>
<dbReference type="AlphaFoldDB" id="A0AAV7CVW5"/>
<feature type="domain" description="Sushi" evidence="4">
    <location>
        <begin position="158"/>
        <end position="215"/>
    </location>
</feature>
<evidence type="ECO:0000313" key="6">
    <source>
        <dbReference type="Proteomes" id="UP000824782"/>
    </source>
</evidence>
<dbReference type="Gene3D" id="2.10.70.10">
    <property type="entry name" value="Complement Module, domain 1"/>
    <property type="match status" value="6"/>
</dbReference>
<accession>A0AAV7CVW5</accession>
<comment type="caution">
    <text evidence="5">The sequence shown here is derived from an EMBL/GenBank/DDBJ whole genome shotgun (WGS) entry which is preliminary data.</text>
</comment>
<feature type="disulfide bond" evidence="3">
    <location>
        <begin position="186"/>
        <end position="213"/>
    </location>
</feature>
<name>A0AAV7CVW5_ENGPU</name>
<feature type="domain" description="Sushi" evidence="4">
    <location>
        <begin position="216"/>
        <end position="280"/>
    </location>
</feature>
<feature type="domain" description="Sushi" evidence="4">
    <location>
        <begin position="281"/>
        <end position="338"/>
    </location>
</feature>